<proteinExistence type="predicted"/>
<evidence type="ECO:0000256" key="2">
    <source>
        <dbReference type="SAM" id="SignalP"/>
    </source>
</evidence>
<sequence length="334" mass="37423" precursor="true">MRFTTCLALIAIFGSSSRTSALDILFDQAQFAPVVLAAPAQESSHSEAAYVATITSLPLVGLSDFATQSALVNRAKENDWKGFPLAVVDPAILQMEQQFLNQYKPQLNAKLHHLRSVCRPSLEQQKAILEDCKQAMTQSVRAFAVQQFKQNQGGGGMGLAVPAVHVRNGRQVSSNPQTAIEQALKQAAHDHLNEQQQKLYSADKRERAAFKKQVGVRNLTAMLDRRLILTTEQRIDLMTMLEKSWKVNWMNSVENLVHGNETIPQLPDKLMKPLLNKRQQEIWKDMQKNNRQHFFGGMHFMHNGAQVEPFVPEELSEPQAANPPKQPVKQGSPS</sequence>
<keyword evidence="4" id="KW-1185">Reference proteome</keyword>
<reference evidence="3 4" key="1">
    <citation type="submission" date="2019-02" db="EMBL/GenBank/DDBJ databases">
        <title>Deep-cultivation of Planctomycetes and their phenomic and genomic characterization uncovers novel biology.</title>
        <authorList>
            <person name="Wiegand S."/>
            <person name="Jogler M."/>
            <person name="Boedeker C."/>
            <person name="Pinto D."/>
            <person name="Vollmers J."/>
            <person name="Rivas-Marin E."/>
            <person name="Kohn T."/>
            <person name="Peeters S.H."/>
            <person name="Heuer A."/>
            <person name="Rast P."/>
            <person name="Oberbeckmann S."/>
            <person name="Bunk B."/>
            <person name="Jeske O."/>
            <person name="Meyerdierks A."/>
            <person name="Storesund J.E."/>
            <person name="Kallscheuer N."/>
            <person name="Luecker S."/>
            <person name="Lage O.M."/>
            <person name="Pohl T."/>
            <person name="Merkel B.J."/>
            <person name="Hornburger P."/>
            <person name="Mueller R.-W."/>
            <person name="Bruemmer F."/>
            <person name="Labrenz M."/>
            <person name="Spormann A.M."/>
            <person name="Op den Camp H."/>
            <person name="Overmann J."/>
            <person name="Amann R."/>
            <person name="Jetten M.S.M."/>
            <person name="Mascher T."/>
            <person name="Medema M.H."/>
            <person name="Devos D.P."/>
            <person name="Kaster A.-K."/>
            <person name="Ovreas L."/>
            <person name="Rohde M."/>
            <person name="Galperin M.Y."/>
            <person name="Jogler C."/>
        </authorList>
    </citation>
    <scope>NUCLEOTIDE SEQUENCE [LARGE SCALE GENOMIC DNA]</scope>
    <source>
        <strain evidence="3 4">HG15A2</strain>
    </source>
</reference>
<dbReference type="AlphaFoldDB" id="A0A517MXN2"/>
<feature type="chain" id="PRO_5022102227" evidence="2">
    <location>
        <begin position="22"/>
        <end position="334"/>
    </location>
</feature>
<feature type="signal peptide" evidence="2">
    <location>
        <begin position="1"/>
        <end position="21"/>
    </location>
</feature>
<protein>
    <submittedName>
        <fullName evidence="3">Uncharacterized protein</fullName>
    </submittedName>
</protein>
<gene>
    <name evidence="3" type="ORF">HG15A2_29490</name>
</gene>
<evidence type="ECO:0000313" key="4">
    <source>
        <dbReference type="Proteomes" id="UP000319852"/>
    </source>
</evidence>
<dbReference type="RefSeq" id="WP_218931965.1">
    <property type="nucleotide sequence ID" value="NZ_CP036263.1"/>
</dbReference>
<dbReference type="Proteomes" id="UP000319852">
    <property type="component" value="Chromosome"/>
</dbReference>
<name>A0A517MXN2_9BACT</name>
<evidence type="ECO:0000313" key="3">
    <source>
        <dbReference type="EMBL" id="QDS99623.1"/>
    </source>
</evidence>
<feature type="region of interest" description="Disordered" evidence="1">
    <location>
        <begin position="312"/>
        <end position="334"/>
    </location>
</feature>
<evidence type="ECO:0000256" key="1">
    <source>
        <dbReference type="SAM" id="MobiDB-lite"/>
    </source>
</evidence>
<dbReference type="EMBL" id="CP036263">
    <property type="protein sequence ID" value="QDS99623.1"/>
    <property type="molecule type" value="Genomic_DNA"/>
</dbReference>
<accession>A0A517MXN2</accession>
<keyword evidence="2" id="KW-0732">Signal</keyword>
<organism evidence="3 4">
    <name type="scientific">Adhaeretor mobilis</name>
    <dbReference type="NCBI Taxonomy" id="1930276"/>
    <lineage>
        <taxon>Bacteria</taxon>
        <taxon>Pseudomonadati</taxon>
        <taxon>Planctomycetota</taxon>
        <taxon>Planctomycetia</taxon>
        <taxon>Pirellulales</taxon>
        <taxon>Lacipirellulaceae</taxon>
        <taxon>Adhaeretor</taxon>
    </lineage>
</organism>
<dbReference type="KEGG" id="amob:HG15A2_29490"/>